<keyword evidence="9" id="KW-1185">Reference proteome</keyword>
<dbReference type="OrthoDB" id="125856at2759"/>
<name>A0A9W4SAR7_9GLOM</name>
<evidence type="ECO:0000256" key="4">
    <source>
        <dbReference type="ARBA" id="ARBA00023054"/>
    </source>
</evidence>
<feature type="domain" description="Exocyst complex component Sec10 N-terminal" evidence="7">
    <location>
        <begin position="50"/>
        <end position="164"/>
    </location>
</feature>
<dbReference type="AlphaFoldDB" id="A0A9W4SAR7"/>
<evidence type="ECO:0000259" key="6">
    <source>
        <dbReference type="Pfam" id="PF07393"/>
    </source>
</evidence>
<dbReference type="Pfam" id="PF07393">
    <property type="entry name" value="Sec10_HB"/>
    <property type="match status" value="1"/>
</dbReference>
<evidence type="ECO:0000256" key="3">
    <source>
        <dbReference type="ARBA" id="ARBA00022483"/>
    </source>
</evidence>
<keyword evidence="4 5" id="KW-0175">Coiled coil</keyword>
<keyword evidence="3" id="KW-0268">Exocytosis</keyword>
<dbReference type="Proteomes" id="UP001153678">
    <property type="component" value="Unassembled WGS sequence"/>
</dbReference>
<dbReference type="Pfam" id="PF20667">
    <property type="entry name" value="Sec10_N"/>
    <property type="match status" value="1"/>
</dbReference>
<dbReference type="PANTHER" id="PTHR12100:SF0">
    <property type="entry name" value="EXOCYST COMPLEX COMPONENT 5"/>
    <property type="match status" value="1"/>
</dbReference>
<sequence>MAANPYDLDPEVQAILKIETFQHGKFTTKEFVENTSKNLLKQANPRAFDPKPFIRTFERSIDELMKLRDSVNKESKDLETSMQLIETGHRKKLVELKTTFEDVVHSFETLETRINEVGNTAIRIGEQLETIDRQRLRASESKELIEYFMEFNRGDIAQLEDLRTRGGKEGQFKAAIIARRLNAIAKEVDIPGGEFARSGIEKYCEDLEKELLEQFDKAYRRKDVKVMQHCAKTLQEFNGCESCIKLYVNQHEFFITKINLSQANGFLTSSSWTDLPNPEVSPPPVDQGLVELYKEIRTTAKQEAEIINVVFPNPVNVMQVFLQRIFAQLIQTYLESLLTHAENDSTLAYLRSLAAVRTATIELVDDMKGLDMRQKGDSNITPSEVIEEGSRKSNTVAELLDQCVEDLFVPYTEGDRYIEKEKKSLGELYSSLLLQFNAYHIQQSKAHAGSLFQRAVNQITSSSLPNNYGGRDITDILTTEEDGNLSINTAMLIFKIHAEAIRRSVKLSPPNELPKFTSVLFQVLLDSIGKQYLDIALDTSLDQIVAMDSKSEPDFKPLSVIKLAKDIIYIAQNHFQSAILPLASPSLTIHRDLTSDKNRFMMGVENKINSAVQKMIDVIIARLNFLLSRQKKVEFKPKDEDDIIASLATMPCNNCVECLKKVHSSINQFLDGKNLEYVLIEIGVAFHSMLLDHFKKFAVSAAGGLVLTKDITKYQETIALFKISQLDDRFEMLRQLGNLFIVKPEILKTVLNEGYLAKIDVKYLLPYLQVRTDFKSAGIDTLLGATVEIGSGERNFNEKARARLAAMGLNINIGLGDTVSGGRKWMTLA</sequence>
<comment type="caution">
    <text evidence="8">The sequence shown here is derived from an EMBL/GenBank/DDBJ whole genome shotgun (WGS) entry which is preliminary data.</text>
</comment>
<gene>
    <name evidence="8" type="ORF">FWILDA_LOCUS107</name>
</gene>
<dbReference type="InterPro" id="IPR009976">
    <property type="entry name" value="Sec10-like"/>
</dbReference>
<evidence type="ECO:0000256" key="2">
    <source>
        <dbReference type="ARBA" id="ARBA00022448"/>
    </source>
</evidence>
<feature type="domain" description="Exocyst complex component Sec10-like alpha-helical bundle" evidence="6">
    <location>
        <begin position="173"/>
        <end position="780"/>
    </location>
</feature>
<organism evidence="8 9">
    <name type="scientific">Funneliformis geosporum</name>
    <dbReference type="NCBI Taxonomy" id="1117311"/>
    <lineage>
        <taxon>Eukaryota</taxon>
        <taxon>Fungi</taxon>
        <taxon>Fungi incertae sedis</taxon>
        <taxon>Mucoromycota</taxon>
        <taxon>Glomeromycotina</taxon>
        <taxon>Glomeromycetes</taxon>
        <taxon>Glomerales</taxon>
        <taxon>Glomeraceae</taxon>
        <taxon>Funneliformis</taxon>
    </lineage>
</organism>
<accession>A0A9W4SAR7</accession>
<keyword evidence="2" id="KW-0813">Transport</keyword>
<dbReference type="GO" id="GO:0000145">
    <property type="term" value="C:exocyst"/>
    <property type="evidence" value="ECO:0007669"/>
    <property type="project" value="TreeGrafter"/>
</dbReference>
<evidence type="ECO:0000259" key="7">
    <source>
        <dbReference type="Pfam" id="PF20667"/>
    </source>
</evidence>
<reference evidence="8" key="1">
    <citation type="submission" date="2022-08" db="EMBL/GenBank/DDBJ databases">
        <authorList>
            <person name="Kallberg Y."/>
            <person name="Tangrot J."/>
            <person name="Rosling A."/>
        </authorList>
    </citation>
    <scope>NUCLEOTIDE SEQUENCE</scope>
    <source>
        <strain evidence="8">Wild A</strain>
    </source>
</reference>
<dbReference type="InterPro" id="IPR048627">
    <property type="entry name" value="Sec10_HB"/>
</dbReference>
<evidence type="ECO:0000313" key="8">
    <source>
        <dbReference type="EMBL" id="CAI2161547.1"/>
    </source>
</evidence>
<evidence type="ECO:0000256" key="1">
    <source>
        <dbReference type="ARBA" id="ARBA00006572"/>
    </source>
</evidence>
<proteinExistence type="inferred from homology"/>
<evidence type="ECO:0000313" key="9">
    <source>
        <dbReference type="Proteomes" id="UP001153678"/>
    </source>
</evidence>
<dbReference type="InterPro" id="IPR048625">
    <property type="entry name" value="Sec10_N"/>
</dbReference>
<dbReference type="GO" id="GO:0006893">
    <property type="term" value="P:Golgi to plasma membrane transport"/>
    <property type="evidence" value="ECO:0007669"/>
    <property type="project" value="TreeGrafter"/>
</dbReference>
<evidence type="ECO:0000256" key="5">
    <source>
        <dbReference type="SAM" id="Coils"/>
    </source>
</evidence>
<comment type="similarity">
    <text evidence="1">Belongs to the SEC10 family.</text>
</comment>
<dbReference type="PANTHER" id="PTHR12100">
    <property type="entry name" value="SEC10"/>
    <property type="match status" value="1"/>
</dbReference>
<dbReference type="GO" id="GO:0006887">
    <property type="term" value="P:exocytosis"/>
    <property type="evidence" value="ECO:0007669"/>
    <property type="project" value="UniProtKB-KW"/>
</dbReference>
<dbReference type="EMBL" id="CAMKVN010000007">
    <property type="protein sequence ID" value="CAI2161547.1"/>
    <property type="molecule type" value="Genomic_DNA"/>
</dbReference>
<feature type="coiled-coil region" evidence="5">
    <location>
        <begin position="54"/>
        <end position="81"/>
    </location>
</feature>
<protein>
    <submittedName>
        <fullName evidence="8">18878_t:CDS:1</fullName>
    </submittedName>
</protein>